<dbReference type="AlphaFoldDB" id="A0AAX4K2F2"/>
<proteinExistence type="predicted"/>
<accession>A0AAX4K2F2</accession>
<gene>
    <name evidence="1" type="ORF">L201_006689</name>
</gene>
<sequence length="77" mass="9015">MAQAAHPILEAIPTLQIGYFWEPCEFWNCINGQAIPSWYRWEWNRVTNKDGSWYVHVCGKPQHFSADFTINTDGIEQ</sequence>
<evidence type="ECO:0000313" key="1">
    <source>
        <dbReference type="EMBL" id="WWC91742.1"/>
    </source>
</evidence>
<name>A0AAX4K2F2_9TREE</name>
<dbReference type="Proteomes" id="UP001355207">
    <property type="component" value="Chromosome 9"/>
</dbReference>
<keyword evidence="2" id="KW-1185">Reference proteome</keyword>
<dbReference type="GeneID" id="91097358"/>
<organism evidence="1 2">
    <name type="scientific">Kwoniella dendrophila CBS 6074</name>
    <dbReference type="NCBI Taxonomy" id="1295534"/>
    <lineage>
        <taxon>Eukaryota</taxon>
        <taxon>Fungi</taxon>
        <taxon>Dikarya</taxon>
        <taxon>Basidiomycota</taxon>
        <taxon>Agaricomycotina</taxon>
        <taxon>Tremellomycetes</taxon>
        <taxon>Tremellales</taxon>
        <taxon>Cryptococcaceae</taxon>
        <taxon>Kwoniella</taxon>
    </lineage>
</organism>
<dbReference type="EMBL" id="CP144106">
    <property type="protein sequence ID" value="WWC91742.1"/>
    <property type="molecule type" value="Genomic_DNA"/>
</dbReference>
<reference evidence="1 2" key="1">
    <citation type="submission" date="2024-01" db="EMBL/GenBank/DDBJ databases">
        <title>Comparative genomics of Cryptococcus and Kwoniella reveals pathogenesis evolution and contrasting modes of karyotype evolution via chromosome fusion or intercentromeric recombination.</title>
        <authorList>
            <person name="Coelho M.A."/>
            <person name="David-Palma M."/>
            <person name="Shea T."/>
            <person name="Bowers K."/>
            <person name="McGinley-Smith S."/>
            <person name="Mohammad A.W."/>
            <person name="Gnirke A."/>
            <person name="Yurkov A.M."/>
            <person name="Nowrousian M."/>
            <person name="Sun S."/>
            <person name="Cuomo C.A."/>
            <person name="Heitman J."/>
        </authorList>
    </citation>
    <scope>NUCLEOTIDE SEQUENCE [LARGE SCALE GENOMIC DNA]</scope>
    <source>
        <strain evidence="1 2">CBS 6074</strain>
    </source>
</reference>
<protein>
    <submittedName>
        <fullName evidence="1">Uncharacterized protein</fullName>
    </submittedName>
</protein>
<dbReference type="RefSeq" id="XP_066078504.1">
    <property type="nucleotide sequence ID" value="XM_066222407.1"/>
</dbReference>
<evidence type="ECO:0000313" key="2">
    <source>
        <dbReference type="Proteomes" id="UP001355207"/>
    </source>
</evidence>